<dbReference type="EMBL" id="JACIEE010000008">
    <property type="protein sequence ID" value="MBB3978688.1"/>
    <property type="molecule type" value="Genomic_DNA"/>
</dbReference>
<proteinExistence type="predicted"/>
<comment type="caution">
    <text evidence="1">The sequence shown here is derived from an EMBL/GenBank/DDBJ whole genome shotgun (WGS) entry which is preliminary data.</text>
</comment>
<name>A0A7W6DF84_9HYPH</name>
<reference evidence="1 2" key="1">
    <citation type="submission" date="2020-08" db="EMBL/GenBank/DDBJ databases">
        <title>Genomic Encyclopedia of Type Strains, Phase IV (KMG-IV): sequencing the most valuable type-strain genomes for metagenomic binning, comparative biology and taxonomic classification.</title>
        <authorList>
            <person name="Goeker M."/>
        </authorList>
    </citation>
    <scope>NUCLEOTIDE SEQUENCE [LARGE SCALE GENOMIC DNA]</scope>
    <source>
        <strain evidence="1 2">DSM 100211</strain>
    </source>
</reference>
<evidence type="ECO:0000313" key="1">
    <source>
        <dbReference type="EMBL" id="MBB3978688.1"/>
    </source>
</evidence>
<dbReference type="AlphaFoldDB" id="A0A7W6DF84"/>
<organism evidence="1 2">
    <name type="scientific">Mycoplana azooxidifex</name>
    <dbReference type="NCBI Taxonomy" id="1636188"/>
    <lineage>
        <taxon>Bacteria</taxon>
        <taxon>Pseudomonadati</taxon>
        <taxon>Pseudomonadota</taxon>
        <taxon>Alphaproteobacteria</taxon>
        <taxon>Hyphomicrobiales</taxon>
        <taxon>Rhizobiaceae</taxon>
        <taxon>Mycoplana</taxon>
    </lineage>
</organism>
<dbReference type="Proteomes" id="UP000574761">
    <property type="component" value="Unassembled WGS sequence"/>
</dbReference>
<keyword evidence="2" id="KW-1185">Reference proteome</keyword>
<dbReference type="RefSeq" id="WP_183806946.1">
    <property type="nucleotide sequence ID" value="NZ_JACIEE010000008.1"/>
</dbReference>
<sequence length="55" mass="6280">MQKSNGPEKAVTVVQQSGKWVVTVRIDDSTMHSAFASEDEARKYEAYHRDRLGLR</sequence>
<accession>A0A7W6DF84</accession>
<gene>
    <name evidence="1" type="ORF">GGQ64_003923</name>
</gene>
<protein>
    <submittedName>
        <fullName evidence="1">Uncharacterized protein GlcG (DUF336 family)</fullName>
    </submittedName>
</protein>
<evidence type="ECO:0000313" key="2">
    <source>
        <dbReference type="Proteomes" id="UP000574761"/>
    </source>
</evidence>